<dbReference type="InterPro" id="IPR017871">
    <property type="entry name" value="ABC_transporter-like_CS"/>
</dbReference>
<accession>A0A0D8BIE3</accession>
<dbReference type="InterPro" id="IPR003593">
    <property type="entry name" value="AAA+_ATPase"/>
</dbReference>
<evidence type="ECO:0000256" key="11">
    <source>
        <dbReference type="SAM" id="Phobius"/>
    </source>
</evidence>
<dbReference type="Gene3D" id="3.40.50.300">
    <property type="entry name" value="P-loop containing nucleotide triphosphate hydrolases"/>
    <property type="match status" value="1"/>
</dbReference>
<comment type="caution">
    <text evidence="14">The sequence shown here is derived from an EMBL/GenBank/DDBJ whole genome shotgun (WGS) entry which is preliminary data.</text>
</comment>
<keyword evidence="7 11" id="KW-1133">Transmembrane helix</keyword>
<dbReference type="RefSeq" id="WP_044884506.1">
    <property type="nucleotide sequence ID" value="NZ_JYFN01000010.1"/>
</dbReference>
<dbReference type="GO" id="GO:0005886">
    <property type="term" value="C:plasma membrane"/>
    <property type="evidence" value="ECO:0007669"/>
    <property type="project" value="UniProtKB-SubCell"/>
</dbReference>
<comment type="subcellular location">
    <subcellularLocation>
        <location evidence="1">Cell membrane</location>
        <topology evidence="1">Multi-pass membrane protein</topology>
    </subcellularLocation>
</comment>
<evidence type="ECO:0000259" key="13">
    <source>
        <dbReference type="PROSITE" id="PS50929"/>
    </source>
</evidence>
<evidence type="ECO:0000313" key="15">
    <source>
        <dbReference type="Proteomes" id="UP000032545"/>
    </source>
</evidence>
<evidence type="ECO:0000256" key="4">
    <source>
        <dbReference type="ARBA" id="ARBA00022692"/>
    </source>
</evidence>
<dbReference type="PANTHER" id="PTHR43394">
    <property type="entry name" value="ATP-DEPENDENT PERMEASE MDL1, MITOCHONDRIAL"/>
    <property type="match status" value="1"/>
</dbReference>
<dbReference type="PROSITE" id="PS50893">
    <property type="entry name" value="ABC_TRANSPORTER_2"/>
    <property type="match status" value="1"/>
</dbReference>
<keyword evidence="8 11" id="KW-0472">Membrane</keyword>
<dbReference type="InterPro" id="IPR011527">
    <property type="entry name" value="ABC1_TM_dom"/>
</dbReference>
<evidence type="ECO:0000256" key="5">
    <source>
        <dbReference type="ARBA" id="ARBA00022741"/>
    </source>
</evidence>
<evidence type="ECO:0000256" key="7">
    <source>
        <dbReference type="ARBA" id="ARBA00022989"/>
    </source>
</evidence>
<feature type="compositionally biased region" description="Low complexity" evidence="10">
    <location>
        <begin position="633"/>
        <end position="644"/>
    </location>
</feature>
<evidence type="ECO:0000256" key="8">
    <source>
        <dbReference type="ARBA" id="ARBA00023136"/>
    </source>
</evidence>
<reference evidence="15" key="1">
    <citation type="submission" date="2015-02" db="EMBL/GenBank/DDBJ databases">
        <title>Draft Genome of Frankia sp. CpI1-S.</title>
        <authorList>
            <person name="Oshone R.T."/>
            <person name="Ngom M."/>
            <person name="Ghodhbane-Gtari F."/>
            <person name="Gtari M."/>
            <person name="Morris K."/>
            <person name="Thomas K."/>
            <person name="Sen A."/>
            <person name="Tisa L.S."/>
        </authorList>
    </citation>
    <scope>NUCLEOTIDE SEQUENCE [LARGE SCALE GENOMIC DNA]</scope>
    <source>
        <strain evidence="15">CpI1-S</strain>
    </source>
</reference>
<feature type="transmembrane region" description="Helical" evidence="11">
    <location>
        <begin position="20"/>
        <end position="40"/>
    </location>
</feature>
<evidence type="ECO:0000256" key="9">
    <source>
        <dbReference type="ARBA" id="ARBA00061644"/>
    </source>
</evidence>
<dbReference type="PANTHER" id="PTHR43394:SF1">
    <property type="entry name" value="ATP-BINDING CASSETTE SUB-FAMILY B MEMBER 10, MITOCHONDRIAL"/>
    <property type="match status" value="1"/>
</dbReference>
<evidence type="ECO:0000256" key="6">
    <source>
        <dbReference type="ARBA" id="ARBA00022840"/>
    </source>
</evidence>
<dbReference type="InterPro" id="IPR003439">
    <property type="entry name" value="ABC_transporter-like_ATP-bd"/>
</dbReference>
<feature type="domain" description="ABC transporter" evidence="12">
    <location>
        <begin position="400"/>
        <end position="633"/>
    </location>
</feature>
<feature type="transmembrane region" description="Helical" evidence="11">
    <location>
        <begin position="127"/>
        <end position="149"/>
    </location>
</feature>
<feature type="domain" description="ABC transmembrane type-1" evidence="13">
    <location>
        <begin position="20"/>
        <end position="299"/>
    </location>
</feature>
<evidence type="ECO:0000256" key="10">
    <source>
        <dbReference type="SAM" id="MobiDB-lite"/>
    </source>
</evidence>
<evidence type="ECO:0000256" key="1">
    <source>
        <dbReference type="ARBA" id="ARBA00004651"/>
    </source>
</evidence>
<dbReference type="InterPro" id="IPR036640">
    <property type="entry name" value="ABC1_TM_sf"/>
</dbReference>
<dbReference type="FunFam" id="3.40.50.300:FF:000299">
    <property type="entry name" value="ABC transporter ATP-binding protein/permease"/>
    <property type="match status" value="1"/>
</dbReference>
<dbReference type="PROSITE" id="PS00211">
    <property type="entry name" value="ABC_TRANSPORTER_1"/>
    <property type="match status" value="1"/>
</dbReference>
<gene>
    <name evidence="14" type="ORF">FF36_01830</name>
</gene>
<dbReference type="Gene3D" id="1.20.1560.10">
    <property type="entry name" value="ABC transporter type 1, transmembrane domain"/>
    <property type="match status" value="1"/>
</dbReference>
<dbReference type="GO" id="GO:0016887">
    <property type="term" value="F:ATP hydrolysis activity"/>
    <property type="evidence" value="ECO:0007669"/>
    <property type="project" value="InterPro"/>
</dbReference>
<dbReference type="SUPFAM" id="SSF90123">
    <property type="entry name" value="ABC transporter transmembrane region"/>
    <property type="match status" value="1"/>
</dbReference>
<feature type="transmembrane region" description="Helical" evidence="11">
    <location>
        <begin position="52"/>
        <end position="70"/>
    </location>
</feature>
<keyword evidence="3" id="KW-1003">Cell membrane</keyword>
<reference evidence="14 15" key="2">
    <citation type="journal article" date="2016" name="Genome Announc.">
        <title>Permanent Draft Genome Sequences for Two Variants of Frankia sp. Strain CpI1, the First Frankia Strain Isolated from Root Nodules of Comptonia peregrina.</title>
        <authorList>
            <person name="Oshone R."/>
            <person name="Hurst S.G.IV."/>
            <person name="Abebe-Akele F."/>
            <person name="Simpson S."/>
            <person name="Morris K."/>
            <person name="Thomas W.K."/>
            <person name="Tisa L.S."/>
        </authorList>
    </citation>
    <scope>NUCLEOTIDE SEQUENCE [LARGE SCALE GENOMIC DNA]</scope>
    <source>
        <strain evidence="15">CpI1-S</strain>
    </source>
</reference>
<keyword evidence="4 11" id="KW-0812">Transmembrane</keyword>
<feature type="compositionally biased region" description="Gly residues" evidence="10">
    <location>
        <begin position="367"/>
        <end position="379"/>
    </location>
</feature>
<evidence type="ECO:0000313" key="14">
    <source>
        <dbReference type="EMBL" id="KJE23896.1"/>
    </source>
</evidence>
<dbReference type="SMART" id="SM00382">
    <property type="entry name" value="AAA"/>
    <property type="match status" value="1"/>
</dbReference>
<feature type="region of interest" description="Disordered" evidence="10">
    <location>
        <begin position="362"/>
        <end position="381"/>
    </location>
</feature>
<sequence length="689" mass="71962">MVRGLAELWALLRGHGRPVVIATVLTVIGTGVGVLQPLLVMRVIDAAQAGGIPLWLVGSLLGLFVCQAIIDTVGHYLLERAGQGILLGLRRRLIGHLLALRVQIFDTRRIGDLISRANTDTTVVREAVAYSFTSLVTSLIGVAGAVALMVWLNPWLFLLVLAVVAVAGVVVLGALSRIRAVSERGQASVGGMTADLERALVAIRTVRANRAEAREAERIGDHASAAYQAGIRMAKLDSIIAPAMQLAVQGSVLAVLLAGGVLVARGSVSLGSLVAFLLYATYLVMPLSQLIESAATIQRGLGALARVNAVFALPREDDDTVLRGPLRTIATAWPAGLTPPAVALLAQGASGQAQVTCCPSPEQAAGAAGGSGTAGGAGGERPAVAAARGTVGEGDRAAAIELREVHFAYTTTPVLRGVSFQVPRRGHVALVGASGAGKSTVLELVERFYDPDEGQILFAGRNVRSISRSSARTWVNLVEQNTPVLHGTLRDNIVYAMPDAAEDEIAQVVATAGLRDLVNRLPDGLHTAVGDHGVLLSGGERQRVAIARALLPNPAVLLLDEPTSQLDAVNERVLTQAMRRIAAERALLVIAHRISTVRAADRIIVLDEGRVIAEGTHDELMATSAFYRGLATAPPARPAGAAGDRTARDEQRRPPAGPFGPPPTEGGDSHPGSLSPLGRRRAGRRAVVG</sequence>
<evidence type="ECO:0000259" key="12">
    <source>
        <dbReference type="PROSITE" id="PS50893"/>
    </source>
</evidence>
<keyword evidence="5" id="KW-0547">Nucleotide-binding</keyword>
<keyword evidence="15" id="KW-1185">Reference proteome</keyword>
<dbReference type="SUPFAM" id="SSF52540">
    <property type="entry name" value="P-loop containing nucleoside triphosphate hydrolases"/>
    <property type="match status" value="1"/>
</dbReference>
<keyword evidence="6" id="KW-0067">ATP-binding</keyword>
<dbReference type="AlphaFoldDB" id="A0A0D8BIE3"/>
<dbReference type="InterPro" id="IPR027417">
    <property type="entry name" value="P-loop_NTPase"/>
</dbReference>
<name>A0A0D8BIE3_9ACTN</name>
<keyword evidence="2" id="KW-0813">Transport</keyword>
<dbReference type="GO" id="GO:0015421">
    <property type="term" value="F:ABC-type oligopeptide transporter activity"/>
    <property type="evidence" value="ECO:0007669"/>
    <property type="project" value="TreeGrafter"/>
</dbReference>
<dbReference type="Proteomes" id="UP000032545">
    <property type="component" value="Unassembled WGS sequence"/>
</dbReference>
<dbReference type="Pfam" id="PF00664">
    <property type="entry name" value="ABC_membrane"/>
    <property type="match status" value="1"/>
</dbReference>
<feature type="compositionally biased region" description="Pro residues" evidence="10">
    <location>
        <begin position="655"/>
        <end position="664"/>
    </location>
</feature>
<dbReference type="GO" id="GO:0005524">
    <property type="term" value="F:ATP binding"/>
    <property type="evidence" value="ECO:0007669"/>
    <property type="project" value="UniProtKB-KW"/>
</dbReference>
<feature type="region of interest" description="Disordered" evidence="10">
    <location>
        <begin position="633"/>
        <end position="689"/>
    </location>
</feature>
<dbReference type="PATRIC" id="fig|1502723.3.peg.6961"/>
<proteinExistence type="inferred from homology"/>
<comment type="similarity">
    <text evidence="9">Belongs to the ABC transporter superfamily. Lipid exporter (TC 3.A.1.106) family.</text>
</comment>
<feature type="transmembrane region" description="Helical" evidence="11">
    <location>
        <begin position="155"/>
        <end position="175"/>
    </location>
</feature>
<dbReference type="InterPro" id="IPR039421">
    <property type="entry name" value="Type_1_exporter"/>
</dbReference>
<organism evidence="14 15">
    <name type="scientific">Frankia torreyi</name>
    <dbReference type="NCBI Taxonomy" id="1856"/>
    <lineage>
        <taxon>Bacteria</taxon>
        <taxon>Bacillati</taxon>
        <taxon>Actinomycetota</taxon>
        <taxon>Actinomycetes</taxon>
        <taxon>Frankiales</taxon>
        <taxon>Frankiaceae</taxon>
        <taxon>Frankia</taxon>
    </lineage>
</organism>
<dbReference type="EMBL" id="JYFN01000010">
    <property type="protein sequence ID" value="KJE23896.1"/>
    <property type="molecule type" value="Genomic_DNA"/>
</dbReference>
<dbReference type="Pfam" id="PF00005">
    <property type="entry name" value="ABC_tran"/>
    <property type="match status" value="1"/>
</dbReference>
<feature type="compositionally biased region" description="Basic residues" evidence="10">
    <location>
        <begin position="678"/>
        <end position="689"/>
    </location>
</feature>
<evidence type="ECO:0000256" key="3">
    <source>
        <dbReference type="ARBA" id="ARBA00022475"/>
    </source>
</evidence>
<protein>
    <submittedName>
        <fullName evidence="14">ABC-type bacteriocin/lantibiotic exporter with N-terminal double-glycine peptidase domain</fullName>
    </submittedName>
</protein>
<dbReference type="PROSITE" id="PS50929">
    <property type="entry name" value="ABC_TM1F"/>
    <property type="match status" value="1"/>
</dbReference>
<evidence type="ECO:0000256" key="2">
    <source>
        <dbReference type="ARBA" id="ARBA00022448"/>
    </source>
</evidence>
<dbReference type="CDD" id="cd18551">
    <property type="entry name" value="ABC_6TM_LmrA_like"/>
    <property type="match status" value="1"/>
</dbReference>
<feature type="transmembrane region" description="Helical" evidence="11">
    <location>
        <begin position="270"/>
        <end position="291"/>
    </location>
</feature>
<dbReference type="OrthoDB" id="9806127at2"/>